<keyword evidence="7" id="KW-1185">Reference proteome</keyword>
<comment type="cofactor">
    <cofactor evidence="1">
        <name>FAD</name>
        <dbReference type="ChEBI" id="CHEBI:57692"/>
    </cofactor>
</comment>
<gene>
    <name evidence="6" type="ORF">J5U18_03595</name>
</gene>
<dbReference type="Pfam" id="PF02525">
    <property type="entry name" value="Flavodoxin_2"/>
    <property type="match status" value="1"/>
</dbReference>
<dbReference type="InterPro" id="IPR029039">
    <property type="entry name" value="Flavoprotein-like_sf"/>
</dbReference>
<evidence type="ECO:0000256" key="3">
    <source>
        <dbReference type="ARBA" id="ARBA00022827"/>
    </source>
</evidence>
<evidence type="ECO:0000259" key="5">
    <source>
        <dbReference type="Pfam" id="PF02525"/>
    </source>
</evidence>
<protein>
    <submittedName>
        <fullName evidence="6">NAD(P)H-dependent oxidoreductase</fullName>
    </submittedName>
</protein>
<evidence type="ECO:0000313" key="6">
    <source>
        <dbReference type="EMBL" id="MBP3942654.1"/>
    </source>
</evidence>
<dbReference type="InterPro" id="IPR003680">
    <property type="entry name" value="Flavodoxin_fold"/>
</dbReference>
<dbReference type="PANTHER" id="PTHR46305">
    <property type="match status" value="1"/>
</dbReference>
<sequence>MKHILIINAGQPYGHSGGRFNTTIAAETADYFKQFPSVSVQTTHISAGYQADEESAKFLWADVIIYHTPIWWFQVPNTFKQYLDEVLSGSQALEMYHSDGRSQTNPAINYGTGGLMHGRHYMVTTSWNAPEGAFTLPGEFFQQTSVDAGPLFGFHHMNAFLALESLPSFHFYDVEKNGDIARDKIAYRKHLENIFQDKLTNNG</sequence>
<organism evidence="6 7">
    <name type="scientific">Rhinopithecimicrobium faecis</name>
    <dbReference type="NCBI Taxonomy" id="2820698"/>
    <lineage>
        <taxon>Bacteria</taxon>
        <taxon>Pseudomonadati</taxon>
        <taxon>Bacteroidota</taxon>
        <taxon>Sphingobacteriia</taxon>
        <taxon>Sphingobacteriales</taxon>
        <taxon>Sphingobacteriaceae</taxon>
        <taxon>Rhinopithecimicrobium</taxon>
    </lineage>
</organism>
<evidence type="ECO:0000256" key="1">
    <source>
        <dbReference type="ARBA" id="ARBA00001974"/>
    </source>
</evidence>
<evidence type="ECO:0000256" key="4">
    <source>
        <dbReference type="ARBA" id="ARBA00037981"/>
    </source>
</evidence>
<dbReference type="RefSeq" id="WP_353546138.1">
    <property type="nucleotide sequence ID" value="NZ_JAGKSB010000003.1"/>
</dbReference>
<feature type="domain" description="Flavodoxin-like fold" evidence="5">
    <location>
        <begin position="2"/>
        <end position="190"/>
    </location>
</feature>
<dbReference type="InterPro" id="IPR052397">
    <property type="entry name" value="NADPH-QR_MdaB"/>
</dbReference>
<dbReference type="Proteomes" id="UP000679691">
    <property type="component" value="Unassembled WGS sequence"/>
</dbReference>
<dbReference type="AlphaFoldDB" id="A0A8T4H795"/>
<name>A0A8T4H795_9SPHI</name>
<comment type="similarity">
    <text evidence="4">Belongs to the oxidoreductase MdaB family.</text>
</comment>
<proteinExistence type="inferred from homology"/>
<keyword evidence="2" id="KW-0285">Flavoprotein</keyword>
<accession>A0A8T4H795</accession>
<dbReference type="SUPFAM" id="SSF52218">
    <property type="entry name" value="Flavoproteins"/>
    <property type="match status" value="1"/>
</dbReference>
<dbReference type="Gene3D" id="3.40.50.360">
    <property type="match status" value="1"/>
</dbReference>
<comment type="caution">
    <text evidence="6">The sequence shown here is derived from an EMBL/GenBank/DDBJ whole genome shotgun (WGS) entry which is preliminary data.</text>
</comment>
<dbReference type="PANTHER" id="PTHR46305:SF3">
    <property type="entry name" value="NADPH:QUINONE OXIDOREDUCTASE MDAB"/>
    <property type="match status" value="1"/>
</dbReference>
<dbReference type="EMBL" id="JAGKSB010000003">
    <property type="protein sequence ID" value="MBP3942654.1"/>
    <property type="molecule type" value="Genomic_DNA"/>
</dbReference>
<evidence type="ECO:0000313" key="7">
    <source>
        <dbReference type="Proteomes" id="UP000679691"/>
    </source>
</evidence>
<keyword evidence="3" id="KW-0274">FAD</keyword>
<reference evidence="6" key="1">
    <citation type="submission" date="2021-03" db="EMBL/GenBank/DDBJ databases">
        <authorList>
            <person name="Lu T."/>
            <person name="Wang Q."/>
            <person name="Han X."/>
        </authorList>
    </citation>
    <scope>NUCLEOTIDE SEQUENCE</scope>
    <source>
        <strain evidence="6">WQ 2009</strain>
    </source>
</reference>
<evidence type="ECO:0000256" key="2">
    <source>
        <dbReference type="ARBA" id="ARBA00022630"/>
    </source>
</evidence>